<evidence type="ECO:0000256" key="9">
    <source>
        <dbReference type="ARBA" id="ARBA00023065"/>
    </source>
</evidence>
<feature type="transmembrane region" description="Helical" evidence="15">
    <location>
        <begin position="397"/>
        <end position="419"/>
    </location>
</feature>
<keyword evidence="4 15" id="KW-0410">Iron transport</keyword>
<dbReference type="Pfam" id="PF02421">
    <property type="entry name" value="FeoB_N"/>
    <property type="match status" value="1"/>
</dbReference>
<organism evidence="17 18">
    <name type="scientific">Fluviicola chungangensis</name>
    <dbReference type="NCBI Taxonomy" id="2597671"/>
    <lineage>
        <taxon>Bacteria</taxon>
        <taxon>Pseudomonadati</taxon>
        <taxon>Bacteroidota</taxon>
        <taxon>Flavobacteriia</taxon>
        <taxon>Flavobacteriales</taxon>
        <taxon>Crocinitomicaceae</taxon>
        <taxon>Fluviicola</taxon>
    </lineage>
</organism>
<feature type="binding site" evidence="13">
    <location>
        <begin position="118"/>
        <end position="121"/>
    </location>
    <ligand>
        <name>GTP</name>
        <dbReference type="ChEBI" id="CHEBI:37565"/>
        <label>1</label>
    </ligand>
</feature>
<dbReference type="Pfam" id="PF07664">
    <property type="entry name" value="FeoB_C"/>
    <property type="match status" value="1"/>
</dbReference>
<feature type="transmembrane region" description="Helical" evidence="15">
    <location>
        <begin position="225"/>
        <end position="248"/>
    </location>
</feature>
<dbReference type="GO" id="GO:0005525">
    <property type="term" value="F:GTP binding"/>
    <property type="evidence" value="ECO:0007669"/>
    <property type="project" value="UniProtKB-KW"/>
</dbReference>
<name>A0A556N2U2_9FLAO</name>
<evidence type="ECO:0000256" key="11">
    <source>
        <dbReference type="ARBA" id="ARBA00023136"/>
    </source>
</evidence>
<dbReference type="AlphaFoldDB" id="A0A556N2U2"/>
<dbReference type="PRINTS" id="PR00326">
    <property type="entry name" value="GTP1OBG"/>
</dbReference>
<feature type="transmembrane region" description="Helical" evidence="15">
    <location>
        <begin position="325"/>
        <end position="347"/>
    </location>
</feature>
<feature type="binding site" evidence="14">
    <location>
        <position position="23"/>
    </location>
    <ligand>
        <name>Mg(2+)</name>
        <dbReference type="ChEBI" id="CHEBI:18420"/>
        <label>2</label>
    </ligand>
</feature>
<evidence type="ECO:0000256" key="1">
    <source>
        <dbReference type="ARBA" id="ARBA00004651"/>
    </source>
</evidence>
<comment type="function">
    <text evidence="15">Probable transporter of a GTP-driven Fe(2+) uptake system.</text>
</comment>
<keyword evidence="7 15" id="KW-1133">Transmembrane helix</keyword>
<keyword evidence="14" id="KW-0460">Magnesium</keyword>
<protein>
    <recommendedName>
        <fullName evidence="12 15">Ferrous iron transport protein B</fullName>
    </recommendedName>
</protein>
<dbReference type="RefSeq" id="WP_144331906.1">
    <property type="nucleotide sequence ID" value="NZ_VLPL01000002.1"/>
</dbReference>
<dbReference type="InterPro" id="IPR011642">
    <property type="entry name" value="Gate_dom"/>
</dbReference>
<dbReference type="EMBL" id="VLPL01000002">
    <property type="protein sequence ID" value="TSJ46369.1"/>
    <property type="molecule type" value="Genomic_DNA"/>
</dbReference>
<proteinExistence type="inferred from homology"/>
<evidence type="ECO:0000256" key="7">
    <source>
        <dbReference type="ARBA" id="ARBA00022989"/>
    </source>
</evidence>
<keyword evidence="3" id="KW-1003">Cell membrane</keyword>
<feature type="binding site" evidence="14">
    <location>
        <position position="19"/>
    </location>
    <ligand>
        <name>Mg(2+)</name>
        <dbReference type="ChEBI" id="CHEBI:18420"/>
        <label>2</label>
    </ligand>
</feature>
<keyword evidence="10 13" id="KW-0342">GTP-binding</keyword>
<keyword evidence="8 15" id="KW-0408">Iron</keyword>
<dbReference type="Gene3D" id="3.40.50.300">
    <property type="entry name" value="P-loop containing nucleotide triphosphate hydrolases"/>
    <property type="match status" value="1"/>
</dbReference>
<dbReference type="PROSITE" id="PS51711">
    <property type="entry name" value="G_FEOB"/>
    <property type="match status" value="1"/>
</dbReference>
<evidence type="ECO:0000256" key="3">
    <source>
        <dbReference type="ARBA" id="ARBA00022475"/>
    </source>
</evidence>
<dbReference type="InterPro" id="IPR030389">
    <property type="entry name" value="G_FEOB_dom"/>
</dbReference>
<feature type="binding site" evidence="14">
    <location>
        <position position="22"/>
    </location>
    <ligand>
        <name>Mg(2+)</name>
        <dbReference type="ChEBI" id="CHEBI:18420"/>
        <label>1</label>
    </ligand>
</feature>
<feature type="transmembrane region" description="Helical" evidence="15">
    <location>
        <begin position="359"/>
        <end position="385"/>
    </location>
</feature>
<keyword evidence="9" id="KW-0406">Ion transport</keyword>
<keyword evidence="5 15" id="KW-0812">Transmembrane</keyword>
<evidence type="ECO:0000256" key="12">
    <source>
        <dbReference type="NCBIfam" id="TIGR00437"/>
    </source>
</evidence>
<evidence type="ECO:0000256" key="6">
    <source>
        <dbReference type="ARBA" id="ARBA00022741"/>
    </source>
</evidence>
<comment type="caution">
    <text evidence="17">The sequence shown here is derived from an EMBL/GenBank/DDBJ whole genome shotgun (WGS) entry which is preliminary data.</text>
</comment>
<feature type="domain" description="FeoB-type G" evidence="16">
    <location>
        <begin position="1"/>
        <end position="168"/>
    </location>
</feature>
<keyword evidence="18" id="KW-1185">Reference proteome</keyword>
<gene>
    <name evidence="17" type="primary">feoB</name>
    <name evidence="17" type="ORF">FO442_04220</name>
</gene>
<dbReference type="GO" id="GO:0005886">
    <property type="term" value="C:plasma membrane"/>
    <property type="evidence" value="ECO:0007669"/>
    <property type="project" value="UniProtKB-SubCell"/>
</dbReference>
<dbReference type="Proteomes" id="UP000316008">
    <property type="component" value="Unassembled WGS sequence"/>
</dbReference>
<keyword evidence="2 15" id="KW-0813">Transport</keyword>
<feature type="transmembrane region" description="Helical" evidence="15">
    <location>
        <begin position="625"/>
        <end position="646"/>
    </location>
</feature>
<dbReference type="PANTHER" id="PTHR43185">
    <property type="entry name" value="FERROUS IRON TRANSPORT PROTEIN B"/>
    <property type="match status" value="1"/>
</dbReference>
<dbReference type="SUPFAM" id="SSF52540">
    <property type="entry name" value="P-loop containing nucleoside triphosphate hydrolases"/>
    <property type="match status" value="1"/>
</dbReference>
<feature type="transmembrane region" description="Helical" evidence="15">
    <location>
        <begin position="285"/>
        <end position="305"/>
    </location>
</feature>
<dbReference type="CDD" id="cd01879">
    <property type="entry name" value="FeoB"/>
    <property type="match status" value="1"/>
</dbReference>
<dbReference type="InterPro" id="IPR050860">
    <property type="entry name" value="FeoB_GTPase"/>
</dbReference>
<feature type="transmembrane region" description="Helical" evidence="15">
    <location>
        <begin position="456"/>
        <end position="476"/>
    </location>
</feature>
<dbReference type="GO" id="GO:0046872">
    <property type="term" value="F:metal ion binding"/>
    <property type="evidence" value="ECO:0007669"/>
    <property type="project" value="UniProtKB-KW"/>
</dbReference>
<evidence type="ECO:0000256" key="4">
    <source>
        <dbReference type="ARBA" id="ARBA00022496"/>
    </source>
</evidence>
<dbReference type="GO" id="GO:0015093">
    <property type="term" value="F:ferrous iron transmembrane transporter activity"/>
    <property type="evidence" value="ECO:0007669"/>
    <property type="project" value="UniProtKB-UniRule"/>
</dbReference>
<dbReference type="Pfam" id="PF07670">
    <property type="entry name" value="Gate"/>
    <property type="match status" value="2"/>
</dbReference>
<accession>A0A556N2U2</accession>
<dbReference type="InterPro" id="IPR006073">
    <property type="entry name" value="GTP-bd"/>
</dbReference>
<evidence type="ECO:0000313" key="17">
    <source>
        <dbReference type="EMBL" id="TSJ46369.1"/>
    </source>
</evidence>
<dbReference type="PANTHER" id="PTHR43185:SF1">
    <property type="entry name" value="FE(2+) TRANSPORTER FEOB"/>
    <property type="match status" value="1"/>
</dbReference>
<dbReference type="OrthoDB" id="9809127at2"/>
<sequence length="647" mass="71840">MKKIALFGNPNTGKSSLFNRLTGLRQHVGNFPGVTVDKHSGFLTVDGKELELIDFPGTYSIYPRSKDEEVVYNVISNTKDPNFPEKTIVVLDSTNLERNLLLFTQIYDLGFNTALVLNMTDVAARNGFEINSAVLQEAFPDAKIIRTNARIGTGLTELKAWMAEESVPRETRLDTLKAKDDFQGQIADTNVRFKRIKELVKEVVNKNVSEADFSTKLDKWLIHPVFGYLIFLVILLAIFQTVFTLASYPMDWIDLGTSSLASWLGTMMPEGVFTSLIVDGVIPGIGGVLIFIPQIALLFFMLAILEETGYMARVVFITDKLMRPFGLNGKSVVPLLSSAACAIPGIMATRTISSWQERLTTILVAPLISCSARLPVYTLLIALVIPSKTLAGFLNLQGLVLFGLYLLGVVSALLVAWIIKQFFKKKELSVFLLEMPPYKSPRWGNVGIEVFQKVKIFVLDAGKIILAISIILWALASFGPGKDMEKYAKTVPAPRAQTEEVMADYESKVASVKLEHSYMGHLGKFIEPVIEPLGYDWKMGISLLTSFAAREVFVGSLATIYSVHEADDNPKQLIDKLKAQKRTDGTPTYTLASGLSLLVFYVFAMQCMATLAVVKRETKSWKWPIIQVGYMGVLAYFGAYITFNLFS</sequence>
<feature type="binding site" evidence="13">
    <location>
        <begin position="54"/>
        <end position="57"/>
    </location>
    <ligand>
        <name>GTP</name>
        <dbReference type="ChEBI" id="CHEBI:37565"/>
        <label>1</label>
    </ligand>
</feature>
<evidence type="ECO:0000256" key="2">
    <source>
        <dbReference type="ARBA" id="ARBA00022448"/>
    </source>
</evidence>
<feature type="transmembrane region" description="Helical" evidence="15">
    <location>
        <begin position="591"/>
        <end position="613"/>
    </location>
</feature>
<dbReference type="NCBIfam" id="TIGR00437">
    <property type="entry name" value="feoB"/>
    <property type="match status" value="1"/>
</dbReference>
<evidence type="ECO:0000256" key="8">
    <source>
        <dbReference type="ARBA" id="ARBA00023004"/>
    </source>
</evidence>
<feature type="binding site" evidence="13">
    <location>
        <begin position="33"/>
        <end position="37"/>
    </location>
    <ligand>
        <name>GTP</name>
        <dbReference type="ChEBI" id="CHEBI:37565"/>
        <label>1</label>
    </ligand>
</feature>
<dbReference type="InterPro" id="IPR003373">
    <property type="entry name" value="Fe2_transport_prot-B"/>
</dbReference>
<evidence type="ECO:0000256" key="5">
    <source>
        <dbReference type="ARBA" id="ARBA00022692"/>
    </source>
</evidence>
<keyword evidence="6 13" id="KW-0547">Nucleotide-binding</keyword>
<keyword evidence="11 15" id="KW-0472">Membrane</keyword>
<feature type="binding site" evidence="13">
    <location>
        <begin position="8"/>
        <end position="15"/>
    </location>
    <ligand>
        <name>GTP</name>
        <dbReference type="ChEBI" id="CHEBI:37565"/>
        <label>1</label>
    </ligand>
</feature>
<evidence type="ECO:0000259" key="16">
    <source>
        <dbReference type="PROSITE" id="PS51711"/>
    </source>
</evidence>
<comment type="subcellular location">
    <subcellularLocation>
        <location evidence="15">Cell inner membrane</location>
        <topology evidence="15">Multi-pass membrane protein</topology>
    </subcellularLocation>
    <subcellularLocation>
        <location evidence="1">Cell membrane</location>
        <topology evidence="1">Multi-pass membrane protein</topology>
    </subcellularLocation>
</comment>
<keyword evidence="14" id="KW-0479">Metal-binding</keyword>
<evidence type="ECO:0000313" key="18">
    <source>
        <dbReference type="Proteomes" id="UP000316008"/>
    </source>
</evidence>
<comment type="similarity">
    <text evidence="15">Belongs to the TRAFAC class TrmE-Era-EngA-EngB-Septin-like GTPase superfamily. FeoB GTPase (TC 9.A.8) family.</text>
</comment>
<evidence type="ECO:0000256" key="15">
    <source>
        <dbReference type="RuleBase" id="RU362098"/>
    </source>
</evidence>
<evidence type="ECO:0000256" key="13">
    <source>
        <dbReference type="PIRSR" id="PIRSR603373-1"/>
    </source>
</evidence>
<evidence type="ECO:0000256" key="10">
    <source>
        <dbReference type="ARBA" id="ARBA00023134"/>
    </source>
</evidence>
<evidence type="ECO:0000256" key="14">
    <source>
        <dbReference type="PIRSR" id="PIRSR603373-2"/>
    </source>
</evidence>
<reference evidence="17 18" key="1">
    <citation type="submission" date="2019-07" db="EMBL/GenBank/DDBJ databases">
        <authorList>
            <person name="Huq M.A."/>
        </authorList>
    </citation>
    <scope>NUCLEOTIDE SEQUENCE [LARGE SCALE GENOMIC DNA]</scope>
    <source>
        <strain evidence="17 18">MAH-3</strain>
    </source>
</reference>
<dbReference type="InterPro" id="IPR011640">
    <property type="entry name" value="Fe2_transport_prot_B_C"/>
</dbReference>
<dbReference type="InterPro" id="IPR027417">
    <property type="entry name" value="P-loop_NTPase"/>
</dbReference>